<feature type="region of interest" description="Disordered" evidence="1">
    <location>
        <begin position="1"/>
        <end position="48"/>
    </location>
</feature>
<keyword evidence="2" id="KW-0812">Transmembrane</keyword>
<evidence type="ECO:0000256" key="2">
    <source>
        <dbReference type="SAM" id="Phobius"/>
    </source>
</evidence>
<feature type="compositionally biased region" description="Basic and acidic residues" evidence="1">
    <location>
        <begin position="161"/>
        <end position="177"/>
    </location>
</feature>
<feature type="transmembrane region" description="Helical" evidence="2">
    <location>
        <begin position="50"/>
        <end position="69"/>
    </location>
</feature>
<keyword evidence="2" id="KW-0472">Membrane</keyword>
<sequence length="192" mass="19922">MSMNIRSAATRLPRASIRPSTQLQKQLGRRGVAGTGTPTPKDDKQTKQNVPLIVGGGIAIAAFATYVIGKSSWKHGENIANDAKERPASDRYGTTAPGVPGTGVGSGSGETTQKNMGDARERAIRADSPKSAYKAEEEDAPKNVEGNVSSQDVAGSIKRGLKTDAPKTAYEAEEKGDSPAGNKGRGTGKSAL</sequence>
<dbReference type="EMBL" id="KN824321">
    <property type="protein sequence ID" value="KIM24698.1"/>
    <property type="molecule type" value="Genomic_DNA"/>
</dbReference>
<dbReference type="AlphaFoldDB" id="A0A0C2WE30"/>
<dbReference type="OrthoDB" id="3268755at2759"/>
<keyword evidence="4" id="KW-1185">Reference proteome</keyword>
<keyword evidence="2" id="KW-1133">Transmembrane helix</keyword>
<feature type="region of interest" description="Disordered" evidence="1">
    <location>
        <begin position="83"/>
        <end position="192"/>
    </location>
</feature>
<organism evidence="3 4">
    <name type="scientific">Serendipita vermifera MAFF 305830</name>
    <dbReference type="NCBI Taxonomy" id="933852"/>
    <lineage>
        <taxon>Eukaryota</taxon>
        <taxon>Fungi</taxon>
        <taxon>Dikarya</taxon>
        <taxon>Basidiomycota</taxon>
        <taxon>Agaricomycotina</taxon>
        <taxon>Agaricomycetes</taxon>
        <taxon>Sebacinales</taxon>
        <taxon>Serendipitaceae</taxon>
        <taxon>Serendipita</taxon>
    </lineage>
</organism>
<name>A0A0C2WE30_SERVB</name>
<protein>
    <submittedName>
        <fullName evidence="3">Uncharacterized protein</fullName>
    </submittedName>
</protein>
<feature type="compositionally biased region" description="Gly residues" evidence="1">
    <location>
        <begin position="183"/>
        <end position="192"/>
    </location>
</feature>
<proteinExistence type="predicted"/>
<gene>
    <name evidence="3" type="ORF">M408DRAFT_331667</name>
</gene>
<accession>A0A0C2WE30</accession>
<dbReference type="Proteomes" id="UP000054097">
    <property type="component" value="Unassembled WGS sequence"/>
</dbReference>
<evidence type="ECO:0000256" key="1">
    <source>
        <dbReference type="SAM" id="MobiDB-lite"/>
    </source>
</evidence>
<evidence type="ECO:0000313" key="4">
    <source>
        <dbReference type="Proteomes" id="UP000054097"/>
    </source>
</evidence>
<feature type="compositionally biased region" description="Basic and acidic residues" evidence="1">
    <location>
        <begin position="117"/>
        <end position="128"/>
    </location>
</feature>
<dbReference type="HOGENOM" id="CLU_1415980_0_0_1"/>
<reference evidence="3 4" key="1">
    <citation type="submission" date="2014-04" db="EMBL/GenBank/DDBJ databases">
        <authorList>
            <consortium name="DOE Joint Genome Institute"/>
            <person name="Kuo A."/>
            <person name="Zuccaro A."/>
            <person name="Kohler A."/>
            <person name="Nagy L.G."/>
            <person name="Floudas D."/>
            <person name="Copeland A."/>
            <person name="Barry K.W."/>
            <person name="Cichocki N."/>
            <person name="Veneault-Fourrey C."/>
            <person name="LaButti K."/>
            <person name="Lindquist E.A."/>
            <person name="Lipzen A."/>
            <person name="Lundell T."/>
            <person name="Morin E."/>
            <person name="Murat C."/>
            <person name="Sun H."/>
            <person name="Tunlid A."/>
            <person name="Henrissat B."/>
            <person name="Grigoriev I.V."/>
            <person name="Hibbett D.S."/>
            <person name="Martin F."/>
            <person name="Nordberg H.P."/>
            <person name="Cantor M.N."/>
            <person name="Hua S.X."/>
        </authorList>
    </citation>
    <scope>NUCLEOTIDE SEQUENCE [LARGE SCALE GENOMIC DNA]</scope>
    <source>
        <strain evidence="3 4">MAFF 305830</strain>
    </source>
</reference>
<reference evidence="4" key="2">
    <citation type="submission" date="2015-01" db="EMBL/GenBank/DDBJ databases">
        <title>Evolutionary Origins and Diversification of the Mycorrhizal Mutualists.</title>
        <authorList>
            <consortium name="DOE Joint Genome Institute"/>
            <consortium name="Mycorrhizal Genomics Consortium"/>
            <person name="Kohler A."/>
            <person name="Kuo A."/>
            <person name="Nagy L.G."/>
            <person name="Floudas D."/>
            <person name="Copeland A."/>
            <person name="Barry K.W."/>
            <person name="Cichocki N."/>
            <person name="Veneault-Fourrey C."/>
            <person name="LaButti K."/>
            <person name="Lindquist E.A."/>
            <person name="Lipzen A."/>
            <person name="Lundell T."/>
            <person name="Morin E."/>
            <person name="Murat C."/>
            <person name="Riley R."/>
            <person name="Ohm R."/>
            <person name="Sun H."/>
            <person name="Tunlid A."/>
            <person name="Henrissat B."/>
            <person name="Grigoriev I.V."/>
            <person name="Hibbett D.S."/>
            <person name="Martin F."/>
        </authorList>
    </citation>
    <scope>NUCLEOTIDE SEQUENCE [LARGE SCALE GENOMIC DNA]</scope>
    <source>
        <strain evidence="4">MAFF 305830</strain>
    </source>
</reference>
<evidence type="ECO:0000313" key="3">
    <source>
        <dbReference type="EMBL" id="KIM24698.1"/>
    </source>
</evidence>